<dbReference type="RefSeq" id="WP_005842201.1">
    <property type="nucleotide sequence ID" value="NZ_GG697142.2"/>
</dbReference>
<dbReference type="Proteomes" id="UP000003671">
    <property type="component" value="Unassembled WGS sequence"/>
</dbReference>
<organism evidence="1 2">
    <name type="scientific">Mitsuokella multacida DSM 20544</name>
    <dbReference type="NCBI Taxonomy" id="500635"/>
    <lineage>
        <taxon>Bacteria</taxon>
        <taxon>Bacillati</taxon>
        <taxon>Bacillota</taxon>
        <taxon>Negativicutes</taxon>
        <taxon>Selenomonadales</taxon>
        <taxon>Selenomonadaceae</taxon>
        <taxon>Mitsuokella</taxon>
    </lineage>
</organism>
<gene>
    <name evidence="1" type="ORF">MITSMUL_05123</name>
</gene>
<comment type="caution">
    <text evidence="1">The sequence shown here is derived from an EMBL/GenBank/DDBJ whole genome shotgun (WGS) entry which is preliminary data.</text>
</comment>
<dbReference type="GeneID" id="93482075"/>
<dbReference type="PATRIC" id="fig|500635.8.peg.1784"/>
<evidence type="ECO:0000313" key="1">
    <source>
        <dbReference type="EMBL" id="EEX68121.1"/>
    </source>
</evidence>
<dbReference type="EMBL" id="ABWK02000020">
    <property type="protein sequence ID" value="EEX68121.1"/>
    <property type="molecule type" value="Genomic_DNA"/>
</dbReference>
<dbReference type="AlphaFoldDB" id="C9KPG6"/>
<proteinExistence type="predicted"/>
<name>C9KPG6_9FIRM</name>
<reference evidence="1" key="1">
    <citation type="submission" date="2009-09" db="EMBL/GenBank/DDBJ databases">
        <authorList>
            <person name="Weinstock G."/>
            <person name="Sodergren E."/>
            <person name="Clifton S."/>
            <person name="Fulton L."/>
            <person name="Fulton B."/>
            <person name="Courtney L."/>
            <person name="Fronick C."/>
            <person name="Harrison M."/>
            <person name="Strong C."/>
            <person name="Farmer C."/>
            <person name="Delahaunty K."/>
            <person name="Markovic C."/>
            <person name="Hall O."/>
            <person name="Minx P."/>
            <person name="Tomlinson C."/>
            <person name="Mitreva M."/>
            <person name="Nelson J."/>
            <person name="Hou S."/>
            <person name="Wollam A."/>
            <person name="Pepin K.H."/>
            <person name="Johnson M."/>
            <person name="Bhonagiri V."/>
            <person name="Nash W.E."/>
            <person name="Warren W."/>
            <person name="Chinwalla A."/>
            <person name="Mardis E.R."/>
            <person name="Wilson R.K."/>
        </authorList>
    </citation>
    <scope>NUCLEOTIDE SEQUENCE [LARGE SCALE GENOMIC DNA]</scope>
    <source>
        <strain evidence="1">DSM 20544</strain>
    </source>
</reference>
<protein>
    <submittedName>
        <fullName evidence="1">TIGR02646 family protein</fullName>
    </submittedName>
</protein>
<dbReference type="eggNOG" id="COG1403">
    <property type="taxonomic scope" value="Bacteria"/>
</dbReference>
<dbReference type="HOGENOM" id="CLU_092819_1_0_9"/>
<sequence>MRYIEKHAEPRSLTAYKQQPHAYYDGCNKEDIRKRLLEDQGYLCAYCMRRIPEEITVEDDMKAEDGIVKKAQKMKIEHWLPESQCTEQQKLDFHNMLGVCMGNAGHPYRETTCDAHRKDKILTINPLDRDMVKKIRYNTHTGEILSDDTQINDDLNNTLNLNYEGSDFSLPLNRRNALAVCLTKIQVQSRNKPGNWRRSLLQKMLKAYENKDTNGKYIEYSGIVIWYLRKKLGS</sequence>
<accession>C9KPG6</accession>
<keyword evidence="2" id="KW-1185">Reference proteome</keyword>
<dbReference type="STRING" id="500635.MITSMUL_05123"/>
<evidence type="ECO:0000313" key="2">
    <source>
        <dbReference type="Proteomes" id="UP000003671"/>
    </source>
</evidence>